<accession>A0A832M2I8</accession>
<sequence>MNWILKPDCDIGAGFDWGTSLGKFLISANSYIDHEKLVELLRDHLGTVLPQDEIEDAARSFQAQLRDRVVEKYQSPKSA</sequence>
<name>A0A832M2I8_9CYAN</name>
<dbReference type="EMBL" id="DSRD01000234">
    <property type="protein sequence ID" value="HGW93379.1"/>
    <property type="molecule type" value="Genomic_DNA"/>
</dbReference>
<reference evidence="1" key="1">
    <citation type="journal article" date="2020" name="mSystems">
        <title>Genome- and Community-Level Interaction Insights into Carbon Utilization and Element Cycling Functions of Hydrothermarchaeota in Hydrothermal Sediment.</title>
        <authorList>
            <person name="Zhou Z."/>
            <person name="Liu Y."/>
            <person name="Xu W."/>
            <person name="Pan J."/>
            <person name="Luo Z.H."/>
            <person name="Li M."/>
        </authorList>
    </citation>
    <scope>NUCLEOTIDE SEQUENCE [LARGE SCALE GENOMIC DNA]</scope>
    <source>
        <strain evidence="1">SpSt-402</strain>
    </source>
</reference>
<organism evidence="1">
    <name type="scientific">Oscillatoriales cyanobacterium SpSt-402</name>
    <dbReference type="NCBI Taxonomy" id="2282168"/>
    <lineage>
        <taxon>Bacteria</taxon>
        <taxon>Bacillati</taxon>
        <taxon>Cyanobacteriota</taxon>
        <taxon>Cyanophyceae</taxon>
        <taxon>Oscillatoriophycideae</taxon>
        <taxon>Oscillatoriales</taxon>
    </lineage>
</organism>
<comment type="caution">
    <text evidence="1">The sequence shown here is derived from an EMBL/GenBank/DDBJ whole genome shotgun (WGS) entry which is preliminary data.</text>
</comment>
<evidence type="ECO:0000313" key="1">
    <source>
        <dbReference type="EMBL" id="HGW93379.1"/>
    </source>
</evidence>
<dbReference type="AlphaFoldDB" id="A0A832M2I8"/>
<proteinExistence type="predicted"/>
<protein>
    <submittedName>
        <fullName evidence="1">Uncharacterized protein</fullName>
    </submittedName>
</protein>
<gene>
    <name evidence="1" type="ORF">ENR47_03705</name>
</gene>